<feature type="domain" description="Doubled CXXCH motif" evidence="1">
    <location>
        <begin position="199"/>
        <end position="237"/>
    </location>
</feature>
<dbReference type="AlphaFoldDB" id="A0A0F9WP15"/>
<dbReference type="InterPro" id="IPR010177">
    <property type="entry name" value="Paired_CXXCH_1"/>
</dbReference>
<dbReference type="InterPro" id="IPR036280">
    <property type="entry name" value="Multihaem_cyt_sf"/>
</dbReference>
<dbReference type="Pfam" id="PF09699">
    <property type="entry name" value="Paired_CXXCH_1"/>
    <property type="match status" value="1"/>
</dbReference>
<evidence type="ECO:0000259" key="1">
    <source>
        <dbReference type="Pfam" id="PF09699"/>
    </source>
</evidence>
<protein>
    <recommendedName>
        <fullName evidence="1">Doubled CXXCH motif domain-containing protein</fullName>
    </recommendedName>
</protein>
<evidence type="ECO:0000313" key="2">
    <source>
        <dbReference type="EMBL" id="KKN87881.1"/>
    </source>
</evidence>
<comment type="caution">
    <text evidence="2">The sequence shown here is derived from an EMBL/GenBank/DDBJ whole genome shotgun (WGS) entry which is preliminary data.</text>
</comment>
<dbReference type="EMBL" id="LAZR01000133">
    <property type="protein sequence ID" value="KKN87881.1"/>
    <property type="molecule type" value="Genomic_DNA"/>
</dbReference>
<dbReference type="SUPFAM" id="SSF48695">
    <property type="entry name" value="Multiheme cytochromes"/>
    <property type="match status" value="1"/>
</dbReference>
<reference evidence="2" key="1">
    <citation type="journal article" date="2015" name="Nature">
        <title>Complex archaea that bridge the gap between prokaryotes and eukaryotes.</title>
        <authorList>
            <person name="Spang A."/>
            <person name="Saw J.H."/>
            <person name="Jorgensen S.L."/>
            <person name="Zaremba-Niedzwiedzka K."/>
            <person name="Martijn J."/>
            <person name="Lind A.E."/>
            <person name="van Eijk R."/>
            <person name="Schleper C."/>
            <person name="Guy L."/>
            <person name="Ettema T.J."/>
        </authorList>
    </citation>
    <scope>NUCLEOTIDE SEQUENCE</scope>
</reference>
<gene>
    <name evidence="2" type="ORF">LCGC14_0254120</name>
</gene>
<proteinExistence type="predicted"/>
<organism evidence="2">
    <name type="scientific">marine sediment metagenome</name>
    <dbReference type="NCBI Taxonomy" id="412755"/>
    <lineage>
        <taxon>unclassified sequences</taxon>
        <taxon>metagenomes</taxon>
        <taxon>ecological metagenomes</taxon>
    </lineage>
</organism>
<sequence length="238" mass="25387">MRSQTTPIAKAIGLRHLNDAGRSVFRGHGPLRQTPPHRSISTGLILGLLSLLITGLLSVEGIAGHTDIGCSDCHVVSAGDMTVEASRGGIWSAKHTRDAVPTFKVYSSPSFDALGTDIGQPDGASRLCLGCHDGSYSGLRGRMSAFGFNDLARSHPVSFTYNSALVLRAPRGTLNDPRSAPSRLGGSIAADLLDERGKMQCTSCHNIHSKRKGNSLLRYDYSPGSRSGSEMCRVCHNR</sequence>
<accession>A0A0F9WP15</accession>
<name>A0A0F9WP15_9ZZZZ</name>